<dbReference type="Proteomes" id="UP001444661">
    <property type="component" value="Unassembled WGS sequence"/>
</dbReference>
<evidence type="ECO:0000256" key="1">
    <source>
        <dbReference type="ARBA" id="ARBA00004141"/>
    </source>
</evidence>
<sequence length="571" mass="64397">MSGIEGPDPDLVQPAHPHHDHATKRKSKSLHEAEGTLSHTEDVDPKHVDHANLDRIDKEVAEYMTADGQAGPAISPEENTRLRRLIDRRVLTIMIATYFLQAIDKGTMSFSSIMGIREDANLRGPEYSWLTTCIYLAILVVEYPQNYIIARVPVAKYLSFSIVAWSVVLACHAACRSFAGLVICRTLLGIFESACQPAFVVLSAMWYRREEQSARVTYWYMMNGAQQIVGGLLAYCFSLIRTGPLKSWQWLYLSYGVISVVFGVFVFLWMPDSPMRAKCFSERDKRLMVERVRANQTGLQNRTFKRGHVVDALADPQTWCYAGIQLTTTLPTSGLGSFYGIIVNESLGFSVLQTQLLAMVLGFYIIFILLGSNWIVNKWKNGNILTMLGFIIPSFVGTILLMTIPNQTFSQHVGLLICYYITLSFWSAQTLGLSLMSRNVGGITKKNRGRRDQLHLLVSSPFIFAPLVSSHLLLRSILTFMPLPRSAGNAIGPQVFLSRDKPRYFIAFATHLGCYALLVVILVFFRWLLVRQNKKRDALAASGVEEASDRRTTHAFEDLTDRENLSFRYVF</sequence>
<dbReference type="PANTHER" id="PTHR43791:SF63">
    <property type="entry name" value="HIGH AFFINITY CYSTEINE TRANSPORTER"/>
    <property type="match status" value="1"/>
</dbReference>
<evidence type="ECO:0000256" key="2">
    <source>
        <dbReference type="ARBA" id="ARBA00022448"/>
    </source>
</evidence>
<dbReference type="EMBL" id="JAQQWK010000004">
    <property type="protein sequence ID" value="KAK8043387.1"/>
    <property type="molecule type" value="Genomic_DNA"/>
</dbReference>
<protein>
    <submittedName>
        <fullName evidence="9">Major facilitator superfamily transporter</fullName>
    </submittedName>
</protein>
<keyword evidence="4 7" id="KW-1133">Transmembrane helix</keyword>
<feature type="transmembrane region" description="Helical" evidence="7">
    <location>
        <begin position="356"/>
        <end position="376"/>
    </location>
</feature>
<dbReference type="InterPro" id="IPR011701">
    <property type="entry name" value="MFS"/>
</dbReference>
<keyword evidence="2" id="KW-0813">Transport</keyword>
<keyword evidence="10" id="KW-1185">Reference proteome</keyword>
<evidence type="ECO:0000256" key="5">
    <source>
        <dbReference type="ARBA" id="ARBA00023136"/>
    </source>
</evidence>
<keyword evidence="5 7" id="KW-0472">Membrane</keyword>
<feature type="compositionally biased region" description="Basic and acidic residues" evidence="6">
    <location>
        <begin position="29"/>
        <end position="49"/>
    </location>
</feature>
<name>A0ABR1TAG9_9PEZI</name>
<evidence type="ECO:0000313" key="10">
    <source>
        <dbReference type="Proteomes" id="UP001444661"/>
    </source>
</evidence>
<evidence type="ECO:0000256" key="4">
    <source>
        <dbReference type="ARBA" id="ARBA00022989"/>
    </source>
</evidence>
<feature type="transmembrane region" description="Helical" evidence="7">
    <location>
        <begin position="383"/>
        <end position="401"/>
    </location>
</feature>
<feature type="domain" description="Major facilitator superfamily (MFS) profile" evidence="8">
    <location>
        <begin position="90"/>
        <end position="571"/>
    </location>
</feature>
<gene>
    <name evidence="9" type="ORF">PG993_005817</name>
</gene>
<feature type="compositionally biased region" description="Basic residues" evidence="6">
    <location>
        <begin position="16"/>
        <end position="28"/>
    </location>
</feature>
<comment type="subcellular location">
    <subcellularLocation>
        <location evidence="1">Membrane</location>
        <topology evidence="1">Multi-pass membrane protein</topology>
    </subcellularLocation>
</comment>
<dbReference type="InterPro" id="IPR020846">
    <property type="entry name" value="MFS_dom"/>
</dbReference>
<feature type="transmembrane region" description="Helical" evidence="7">
    <location>
        <begin position="157"/>
        <end position="175"/>
    </location>
</feature>
<feature type="region of interest" description="Disordered" evidence="6">
    <location>
        <begin position="1"/>
        <end position="49"/>
    </location>
</feature>
<accession>A0ABR1TAG9</accession>
<feature type="transmembrane region" description="Helical" evidence="7">
    <location>
        <begin position="504"/>
        <end position="529"/>
    </location>
</feature>
<evidence type="ECO:0000256" key="7">
    <source>
        <dbReference type="SAM" id="Phobius"/>
    </source>
</evidence>
<dbReference type="InterPro" id="IPR036259">
    <property type="entry name" value="MFS_trans_sf"/>
</dbReference>
<evidence type="ECO:0000313" key="9">
    <source>
        <dbReference type="EMBL" id="KAK8043387.1"/>
    </source>
</evidence>
<dbReference type="PANTHER" id="PTHR43791">
    <property type="entry name" value="PERMEASE-RELATED"/>
    <property type="match status" value="1"/>
</dbReference>
<organism evidence="9 10">
    <name type="scientific">Apiospora rasikravindrae</name>
    <dbReference type="NCBI Taxonomy" id="990691"/>
    <lineage>
        <taxon>Eukaryota</taxon>
        <taxon>Fungi</taxon>
        <taxon>Dikarya</taxon>
        <taxon>Ascomycota</taxon>
        <taxon>Pezizomycotina</taxon>
        <taxon>Sordariomycetes</taxon>
        <taxon>Xylariomycetidae</taxon>
        <taxon>Amphisphaeriales</taxon>
        <taxon>Apiosporaceae</taxon>
        <taxon>Apiospora</taxon>
    </lineage>
</organism>
<evidence type="ECO:0000256" key="6">
    <source>
        <dbReference type="SAM" id="MobiDB-lite"/>
    </source>
</evidence>
<feature type="transmembrane region" description="Helical" evidence="7">
    <location>
        <begin position="218"/>
        <end position="238"/>
    </location>
</feature>
<feature type="transmembrane region" description="Helical" evidence="7">
    <location>
        <begin position="250"/>
        <end position="270"/>
    </location>
</feature>
<feature type="transmembrane region" description="Helical" evidence="7">
    <location>
        <begin position="454"/>
        <end position="474"/>
    </location>
</feature>
<feature type="transmembrane region" description="Helical" evidence="7">
    <location>
        <begin position="413"/>
        <end position="433"/>
    </location>
</feature>
<dbReference type="Pfam" id="PF07690">
    <property type="entry name" value="MFS_1"/>
    <property type="match status" value="1"/>
</dbReference>
<feature type="transmembrane region" description="Helical" evidence="7">
    <location>
        <begin position="187"/>
        <end position="206"/>
    </location>
</feature>
<keyword evidence="3 7" id="KW-0812">Transmembrane</keyword>
<reference evidence="9 10" key="1">
    <citation type="submission" date="2023-01" db="EMBL/GenBank/DDBJ databases">
        <title>Analysis of 21 Apiospora genomes using comparative genomics revels a genus with tremendous synthesis potential of carbohydrate active enzymes and secondary metabolites.</title>
        <authorList>
            <person name="Sorensen T."/>
        </authorList>
    </citation>
    <scope>NUCLEOTIDE SEQUENCE [LARGE SCALE GENOMIC DNA]</scope>
    <source>
        <strain evidence="9 10">CBS 33761</strain>
    </source>
</reference>
<comment type="caution">
    <text evidence="9">The sequence shown here is derived from an EMBL/GenBank/DDBJ whole genome shotgun (WGS) entry which is preliminary data.</text>
</comment>
<evidence type="ECO:0000259" key="8">
    <source>
        <dbReference type="PROSITE" id="PS50850"/>
    </source>
</evidence>
<dbReference type="PROSITE" id="PS50850">
    <property type="entry name" value="MFS"/>
    <property type="match status" value="1"/>
</dbReference>
<dbReference type="SUPFAM" id="SSF103473">
    <property type="entry name" value="MFS general substrate transporter"/>
    <property type="match status" value="1"/>
</dbReference>
<proteinExistence type="predicted"/>
<dbReference type="Gene3D" id="1.20.1250.20">
    <property type="entry name" value="MFS general substrate transporter like domains"/>
    <property type="match status" value="1"/>
</dbReference>
<evidence type="ECO:0000256" key="3">
    <source>
        <dbReference type="ARBA" id="ARBA00022692"/>
    </source>
</evidence>